<evidence type="ECO:0000256" key="2">
    <source>
        <dbReference type="ARBA" id="ARBA00007866"/>
    </source>
</evidence>
<comment type="caution">
    <text evidence="22">The sequence shown here is derived from an EMBL/GenBank/DDBJ whole genome shotgun (WGS) entry which is preliminary data.</text>
</comment>
<dbReference type="GO" id="GO:0016491">
    <property type="term" value="F:oxidoreductase activity"/>
    <property type="evidence" value="ECO:0007669"/>
    <property type="project" value="UniProtKB-KW"/>
</dbReference>
<dbReference type="InterPro" id="IPR036257">
    <property type="entry name" value="Cyt_c_oxidase_su2_TM_sf"/>
</dbReference>
<dbReference type="InterPro" id="IPR009056">
    <property type="entry name" value="Cyt_c-like_dom"/>
</dbReference>
<dbReference type="PROSITE" id="PS51007">
    <property type="entry name" value="CYTC"/>
    <property type="match status" value="1"/>
</dbReference>
<comment type="subcellular location">
    <subcellularLocation>
        <location evidence="16">Cell membrane</location>
        <topology evidence="16">Multi-pass membrane protein</topology>
    </subcellularLocation>
    <subcellularLocation>
        <location evidence="1">Membrane</location>
        <topology evidence="1">Multi-pass membrane protein</topology>
    </subcellularLocation>
</comment>
<dbReference type="PANTHER" id="PTHR22888:SF9">
    <property type="entry name" value="CYTOCHROME C OXIDASE SUBUNIT 2"/>
    <property type="match status" value="1"/>
</dbReference>
<dbReference type="InterPro" id="IPR011759">
    <property type="entry name" value="Cyt_c_oxidase_su2_TM_dom"/>
</dbReference>
<evidence type="ECO:0000256" key="3">
    <source>
        <dbReference type="ARBA" id="ARBA00022448"/>
    </source>
</evidence>
<dbReference type="GO" id="GO:0004129">
    <property type="term" value="F:cytochrome-c oxidase activity"/>
    <property type="evidence" value="ECO:0007669"/>
    <property type="project" value="UniProtKB-EC"/>
</dbReference>
<comment type="catalytic activity">
    <reaction evidence="17">
        <text>4 Fe(II)-[cytochrome c] + O2 + 8 H(+)(in) = 4 Fe(III)-[cytochrome c] + 2 H2O + 4 H(+)(out)</text>
        <dbReference type="Rhea" id="RHEA:11436"/>
        <dbReference type="Rhea" id="RHEA-COMP:10350"/>
        <dbReference type="Rhea" id="RHEA-COMP:14399"/>
        <dbReference type="ChEBI" id="CHEBI:15377"/>
        <dbReference type="ChEBI" id="CHEBI:15378"/>
        <dbReference type="ChEBI" id="CHEBI:15379"/>
        <dbReference type="ChEBI" id="CHEBI:29033"/>
        <dbReference type="ChEBI" id="CHEBI:29034"/>
        <dbReference type="EC" id="7.1.1.9"/>
    </reaction>
</comment>
<dbReference type="AlphaFoldDB" id="A0A7V8V554"/>
<feature type="transmembrane region" description="Helical" evidence="18">
    <location>
        <begin position="65"/>
        <end position="87"/>
    </location>
</feature>
<dbReference type="SUPFAM" id="SSF46626">
    <property type="entry name" value="Cytochrome c"/>
    <property type="match status" value="1"/>
</dbReference>
<evidence type="ECO:0000256" key="4">
    <source>
        <dbReference type="ARBA" id="ARBA00022617"/>
    </source>
</evidence>
<keyword evidence="11 15" id="KW-0408">Iron</keyword>
<dbReference type="Pfam" id="PF00116">
    <property type="entry name" value="COX2"/>
    <property type="match status" value="1"/>
</dbReference>
<feature type="transmembrane region" description="Helical" evidence="18">
    <location>
        <begin position="21"/>
        <end position="45"/>
    </location>
</feature>
<dbReference type="InterPro" id="IPR034236">
    <property type="entry name" value="CuRO_CcO_Caa3_II"/>
</dbReference>
<dbReference type="GO" id="GO:0005886">
    <property type="term" value="C:plasma membrane"/>
    <property type="evidence" value="ECO:0007669"/>
    <property type="project" value="UniProtKB-SubCell"/>
</dbReference>
<keyword evidence="4 15" id="KW-0349">Heme</keyword>
<keyword evidence="23" id="KW-1185">Reference proteome</keyword>
<dbReference type="Gene3D" id="1.10.287.90">
    <property type="match status" value="1"/>
</dbReference>
<evidence type="ECO:0000256" key="12">
    <source>
        <dbReference type="ARBA" id="ARBA00023008"/>
    </source>
</evidence>
<dbReference type="PROSITE" id="PS50999">
    <property type="entry name" value="COX2_TM"/>
    <property type="match status" value="1"/>
</dbReference>
<dbReference type="PRINTS" id="PR01166">
    <property type="entry name" value="CYCOXIDASEII"/>
</dbReference>
<dbReference type="Pfam" id="PF02790">
    <property type="entry name" value="COX2_TM"/>
    <property type="match status" value="1"/>
</dbReference>
<dbReference type="InterPro" id="IPR014222">
    <property type="entry name" value="Cyt_c_oxidase_su2"/>
</dbReference>
<accession>A0A7V8V554</accession>
<comment type="similarity">
    <text evidence="2 16">Belongs to the cytochrome c oxidase subunit 2 family.</text>
</comment>
<dbReference type="NCBIfam" id="TIGR02866">
    <property type="entry name" value="CoxB"/>
    <property type="match status" value="1"/>
</dbReference>
<dbReference type="InterPro" id="IPR036909">
    <property type="entry name" value="Cyt_c-like_dom_sf"/>
</dbReference>
<evidence type="ECO:0000256" key="6">
    <source>
        <dbReference type="ARBA" id="ARBA00022692"/>
    </source>
</evidence>
<dbReference type="GO" id="GO:0042773">
    <property type="term" value="P:ATP synthesis coupled electron transport"/>
    <property type="evidence" value="ECO:0007669"/>
    <property type="project" value="TreeGrafter"/>
</dbReference>
<evidence type="ECO:0000256" key="11">
    <source>
        <dbReference type="ARBA" id="ARBA00023004"/>
    </source>
</evidence>
<evidence type="ECO:0000256" key="18">
    <source>
        <dbReference type="SAM" id="Phobius"/>
    </source>
</evidence>
<dbReference type="EMBL" id="JABRWO010000006">
    <property type="protein sequence ID" value="MBA2115137.1"/>
    <property type="molecule type" value="Genomic_DNA"/>
</dbReference>
<dbReference type="InterPro" id="IPR002429">
    <property type="entry name" value="CcO_II-like_C"/>
</dbReference>
<evidence type="ECO:0000256" key="9">
    <source>
        <dbReference type="ARBA" id="ARBA00022982"/>
    </source>
</evidence>
<reference evidence="22 23" key="1">
    <citation type="submission" date="2020-05" db="EMBL/GenBank/DDBJ databases">
        <title>Bremerella alba sp. nov., a novel planctomycete isolated from the surface of the macroalga Fucus spiralis.</title>
        <authorList>
            <person name="Godinho O."/>
            <person name="Botelho R."/>
            <person name="Albuquerque L."/>
            <person name="Wiegand S."/>
            <person name="Da Costa M.S."/>
            <person name="Lobo-Da-Cunha A."/>
            <person name="Jogler C."/>
            <person name="Lage O.M."/>
        </authorList>
    </citation>
    <scope>NUCLEOTIDE SEQUENCE [LARGE SCALE GENOMIC DNA]</scope>
    <source>
        <strain evidence="22 23">FF15</strain>
    </source>
</reference>
<dbReference type="Proteomes" id="UP000551616">
    <property type="component" value="Unassembled WGS sequence"/>
</dbReference>
<dbReference type="InterPro" id="IPR045187">
    <property type="entry name" value="CcO_II"/>
</dbReference>
<evidence type="ECO:0000256" key="7">
    <source>
        <dbReference type="ARBA" id="ARBA00022723"/>
    </source>
</evidence>
<keyword evidence="22" id="KW-0560">Oxidoreductase</keyword>
<dbReference type="Pfam" id="PF00034">
    <property type="entry name" value="Cytochrom_C"/>
    <property type="match status" value="1"/>
</dbReference>
<evidence type="ECO:0000256" key="1">
    <source>
        <dbReference type="ARBA" id="ARBA00004141"/>
    </source>
</evidence>
<keyword evidence="10 18" id="KW-1133">Transmembrane helix</keyword>
<dbReference type="RefSeq" id="WP_207396592.1">
    <property type="nucleotide sequence ID" value="NZ_JABRWO010000006.1"/>
</dbReference>
<feature type="domain" description="Cytochrome oxidase subunit II copper A binding" evidence="19">
    <location>
        <begin position="101"/>
        <end position="213"/>
    </location>
</feature>
<evidence type="ECO:0000256" key="13">
    <source>
        <dbReference type="ARBA" id="ARBA00023136"/>
    </source>
</evidence>
<dbReference type="GO" id="GO:0005507">
    <property type="term" value="F:copper ion binding"/>
    <property type="evidence" value="ECO:0007669"/>
    <property type="project" value="InterPro"/>
</dbReference>
<keyword evidence="5 16" id="KW-0679">Respiratory chain</keyword>
<dbReference type="SUPFAM" id="SSF81464">
    <property type="entry name" value="Cytochrome c oxidase subunit II-like, transmembrane region"/>
    <property type="match status" value="1"/>
</dbReference>
<protein>
    <recommendedName>
        <fullName evidence="17">Cytochrome c oxidase subunit 2</fullName>
        <ecNumber evidence="17">7.1.1.9</ecNumber>
    </recommendedName>
</protein>
<evidence type="ECO:0000259" key="19">
    <source>
        <dbReference type="PROSITE" id="PS50857"/>
    </source>
</evidence>
<evidence type="ECO:0000256" key="16">
    <source>
        <dbReference type="RuleBase" id="RU000456"/>
    </source>
</evidence>
<sequence>MESTFPVFDPASPQAESIRDLFVQVLFISGGIFAIVAGLICFALYRFRVSENLPVQDFGSHRREIAWMVGPVIIVVWIAAISIKLILTVNALPVQYVEGSTDGIDLIVTGHQWWWEVEYPASGIVSANEIHIPTGKKLRVALRSEDVIHSFWVAQLTRKMDAIPGHENFVWLEASTPGTYQGRCAEYCGTQHAWMNFLVIAHEPADFEAWQKREKQVSTAPDDQLASAGEALFMKLTCSQCHAISGTEAKEDFAPDLTHLASRAQLGAGVLKNTPEELRTWLANPQAVKPGCKMPNFKLKDEQLDQLVAYLETLR</sequence>
<evidence type="ECO:0000256" key="5">
    <source>
        <dbReference type="ARBA" id="ARBA00022660"/>
    </source>
</evidence>
<dbReference type="PROSITE" id="PS00078">
    <property type="entry name" value="COX2"/>
    <property type="match status" value="1"/>
</dbReference>
<dbReference type="EC" id="7.1.1.9" evidence="17"/>
<evidence type="ECO:0000313" key="22">
    <source>
        <dbReference type="EMBL" id="MBA2115137.1"/>
    </source>
</evidence>
<feature type="domain" description="Cytochrome oxidase subunit II transmembrane region profile" evidence="20">
    <location>
        <begin position="1"/>
        <end position="93"/>
    </location>
</feature>
<evidence type="ECO:0000259" key="21">
    <source>
        <dbReference type="PROSITE" id="PS51007"/>
    </source>
</evidence>
<evidence type="ECO:0000256" key="15">
    <source>
        <dbReference type="PROSITE-ProRule" id="PRU00433"/>
    </source>
</evidence>
<keyword evidence="12 17" id="KW-0186">Copper</keyword>
<organism evidence="22 23">
    <name type="scientific">Bremerella alba</name>
    <dbReference type="NCBI Taxonomy" id="980252"/>
    <lineage>
        <taxon>Bacteria</taxon>
        <taxon>Pseudomonadati</taxon>
        <taxon>Planctomycetota</taxon>
        <taxon>Planctomycetia</taxon>
        <taxon>Pirellulales</taxon>
        <taxon>Pirellulaceae</taxon>
        <taxon>Bremerella</taxon>
    </lineage>
</organism>
<keyword evidence="6 16" id="KW-0812">Transmembrane</keyword>
<name>A0A7V8V554_9BACT</name>
<comment type="function">
    <text evidence="14 17">Subunits I and II form the functional core of the enzyme complex. Electrons originating in cytochrome c are transferred via heme a and Cu(A) to the binuclear center formed by heme a3 and Cu(B).</text>
</comment>
<comment type="cofactor">
    <cofactor evidence="17">
        <name>Cu cation</name>
        <dbReference type="ChEBI" id="CHEBI:23378"/>
    </cofactor>
    <text evidence="17">Binds a copper A center.</text>
</comment>
<proteinExistence type="inferred from homology"/>
<keyword evidence="3 16" id="KW-0813">Transport</keyword>
<gene>
    <name evidence="22" type="primary">ctaC_1</name>
    <name evidence="22" type="ORF">HOV93_23090</name>
</gene>
<keyword evidence="8" id="KW-1278">Translocase</keyword>
<dbReference type="PANTHER" id="PTHR22888">
    <property type="entry name" value="CYTOCHROME C OXIDASE, SUBUNIT II"/>
    <property type="match status" value="1"/>
</dbReference>
<evidence type="ECO:0000256" key="17">
    <source>
        <dbReference type="RuleBase" id="RU004024"/>
    </source>
</evidence>
<dbReference type="PROSITE" id="PS50857">
    <property type="entry name" value="COX2_CUA"/>
    <property type="match status" value="1"/>
</dbReference>
<dbReference type="CDD" id="cd04213">
    <property type="entry name" value="CuRO_CcO_Caa3_II"/>
    <property type="match status" value="1"/>
</dbReference>
<evidence type="ECO:0000259" key="20">
    <source>
        <dbReference type="PROSITE" id="PS50999"/>
    </source>
</evidence>
<keyword evidence="13 18" id="KW-0472">Membrane</keyword>
<dbReference type="SUPFAM" id="SSF49503">
    <property type="entry name" value="Cupredoxins"/>
    <property type="match status" value="1"/>
</dbReference>
<dbReference type="InterPro" id="IPR001505">
    <property type="entry name" value="Copper_CuA"/>
</dbReference>
<dbReference type="GO" id="GO:0020037">
    <property type="term" value="F:heme binding"/>
    <property type="evidence" value="ECO:0007669"/>
    <property type="project" value="InterPro"/>
</dbReference>
<feature type="domain" description="Cytochrome c" evidence="21">
    <location>
        <begin position="224"/>
        <end position="315"/>
    </location>
</feature>
<evidence type="ECO:0000256" key="14">
    <source>
        <dbReference type="ARBA" id="ARBA00024688"/>
    </source>
</evidence>
<evidence type="ECO:0000313" key="23">
    <source>
        <dbReference type="Proteomes" id="UP000551616"/>
    </source>
</evidence>
<evidence type="ECO:0000256" key="8">
    <source>
        <dbReference type="ARBA" id="ARBA00022967"/>
    </source>
</evidence>
<dbReference type="InterPro" id="IPR008972">
    <property type="entry name" value="Cupredoxin"/>
</dbReference>
<keyword evidence="7 15" id="KW-0479">Metal-binding</keyword>
<dbReference type="Gene3D" id="2.60.40.420">
    <property type="entry name" value="Cupredoxins - blue copper proteins"/>
    <property type="match status" value="1"/>
</dbReference>
<keyword evidence="9 16" id="KW-0249">Electron transport</keyword>
<evidence type="ECO:0000256" key="10">
    <source>
        <dbReference type="ARBA" id="ARBA00022989"/>
    </source>
</evidence>